<dbReference type="SUPFAM" id="SSF53927">
    <property type="entry name" value="Cytidine deaminase-like"/>
    <property type="match status" value="1"/>
</dbReference>
<name>A0A2T1HS62_9HYPH</name>
<comment type="caution">
    <text evidence="5">The sequence shown here is derived from an EMBL/GenBank/DDBJ whole genome shotgun (WGS) entry which is preliminary data.</text>
</comment>
<keyword evidence="5" id="KW-0808">Transferase</keyword>
<protein>
    <recommendedName>
        <fullName evidence="3">Sulfur carrier protein FdhD</fullName>
    </recommendedName>
</protein>
<dbReference type="GO" id="GO:0005737">
    <property type="term" value="C:cytoplasm"/>
    <property type="evidence" value="ECO:0007669"/>
    <property type="project" value="UniProtKB-SubCell"/>
</dbReference>
<evidence type="ECO:0000256" key="3">
    <source>
        <dbReference type="HAMAP-Rule" id="MF_00187"/>
    </source>
</evidence>
<dbReference type="HAMAP" id="MF_00187">
    <property type="entry name" value="FdhD"/>
    <property type="match status" value="1"/>
</dbReference>
<dbReference type="EMBL" id="PVZS01000013">
    <property type="protein sequence ID" value="PSC04501.1"/>
    <property type="molecule type" value="Genomic_DNA"/>
</dbReference>
<dbReference type="GO" id="GO:0097163">
    <property type="term" value="F:sulfur carrier activity"/>
    <property type="evidence" value="ECO:0007669"/>
    <property type="project" value="UniProtKB-UniRule"/>
</dbReference>
<comment type="function">
    <text evidence="3">Required for formate dehydrogenase (FDH) activity. Acts as a sulfur carrier protein that transfers sulfur from IscS to the molybdenum cofactor prior to its insertion into FDH.</text>
</comment>
<dbReference type="InterPro" id="IPR016193">
    <property type="entry name" value="Cytidine_deaminase-like"/>
</dbReference>
<keyword evidence="6" id="KW-1185">Reference proteome</keyword>
<evidence type="ECO:0000256" key="2">
    <source>
        <dbReference type="ARBA" id="ARBA00023150"/>
    </source>
</evidence>
<keyword evidence="2 3" id="KW-0501">Molybdenum cofactor biosynthesis</keyword>
<evidence type="ECO:0000313" key="6">
    <source>
        <dbReference type="Proteomes" id="UP000239772"/>
    </source>
</evidence>
<proteinExistence type="inferred from homology"/>
<gene>
    <name evidence="3" type="primary">fdhD</name>
    <name evidence="5" type="ORF">SLNSH_13470</name>
</gene>
<comment type="subcellular location">
    <subcellularLocation>
        <location evidence="3">Cytoplasm</location>
    </subcellularLocation>
</comment>
<keyword evidence="1 3" id="KW-0963">Cytoplasm</keyword>
<dbReference type="Gene3D" id="3.10.20.10">
    <property type="match status" value="1"/>
</dbReference>
<dbReference type="InterPro" id="IPR003786">
    <property type="entry name" value="FdhD"/>
</dbReference>
<dbReference type="PANTHER" id="PTHR30592:SF1">
    <property type="entry name" value="SULFUR CARRIER PROTEIN FDHD"/>
    <property type="match status" value="1"/>
</dbReference>
<sequence>MGRRTRPTPPGSACVSDADDDIEILSEPPPPRVEALTVAIARDGQAEERARTLAAEVPVSITYNGLAHAVMMASPIDVEDFVVGFSLTEQIVERAEEVEDIVIRPIALGLLAQATIPAHRQKALLENRRNLVGQTGCGICGIVELEQAVRRFGAIETKPLISGAAVFAALDALYPLQRLNRETGAVHAAAFVSPSGEILAVREDVGRHNALDKLIGYMARAGIPGESGFCLMTSRISFELVQKCLAARIPALAGISAPTSLAVRLSQEHRLTLIALARSDTFQIFSDPHALFRDPGDSSEGCFRVASPAR</sequence>
<dbReference type="PANTHER" id="PTHR30592">
    <property type="entry name" value="FORMATE DEHYDROGENASE"/>
    <property type="match status" value="1"/>
</dbReference>
<dbReference type="Gene3D" id="3.40.140.10">
    <property type="entry name" value="Cytidine Deaminase, domain 2"/>
    <property type="match status" value="1"/>
</dbReference>
<dbReference type="Proteomes" id="UP000239772">
    <property type="component" value="Unassembled WGS sequence"/>
</dbReference>
<comment type="similarity">
    <text evidence="3">Belongs to the FdhD family.</text>
</comment>
<evidence type="ECO:0000313" key="5">
    <source>
        <dbReference type="EMBL" id="PSC04501.1"/>
    </source>
</evidence>
<dbReference type="AlphaFoldDB" id="A0A2T1HS62"/>
<organism evidence="5 6">
    <name type="scientific">Alsobacter soli</name>
    <dbReference type="NCBI Taxonomy" id="2109933"/>
    <lineage>
        <taxon>Bacteria</taxon>
        <taxon>Pseudomonadati</taxon>
        <taxon>Pseudomonadota</taxon>
        <taxon>Alphaproteobacteria</taxon>
        <taxon>Hyphomicrobiales</taxon>
        <taxon>Alsobacteraceae</taxon>
        <taxon>Alsobacter</taxon>
    </lineage>
</organism>
<dbReference type="GO" id="GO:0016783">
    <property type="term" value="F:sulfurtransferase activity"/>
    <property type="evidence" value="ECO:0007669"/>
    <property type="project" value="InterPro"/>
</dbReference>
<dbReference type="Pfam" id="PF02634">
    <property type="entry name" value="FdhD-NarQ"/>
    <property type="match status" value="1"/>
</dbReference>
<dbReference type="GO" id="GO:0006777">
    <property type="term" value="P:Mo-molybdopterin cofactor biosynthetic process"/>
    <property type="evidence" value="ECO:0007669"/>
    <property type="project" value="UniProtKB-UniRule"/>
</dbReference>
<feature type="region of interest" description="Disordered" evidence="4">
    <location>
        <begin position="1"/>
        <end position="28"/>
    </location>
</feature>
<accession>A0A2T1HS62</accession>
<evidence type="ECO:0000256" key="4">
    <source>
        <dbReference type="SAM" id="MobiDB-lite"/>
    </source>
</evidence>
<dbReference type="NCBIfam" id="TIGR00129">
    <property type="entry name" value="fdhD_narQ"/>
    <property type="match status" value="1"/>
</dbReference>
<comment type="caution">
    <text evidence="3">Lacks conserved residue(s) required for the propagation of feature annotation.</text>
</comment>
<evidence type="ECO:0000256" key="1">
    <source>
        <dbReference type="ARBA" id="ARBA00022490"/>
    </source>
</evidence>
<feature type="active site" description="Cysteine persulfide intermediate" evidence="3">
    <location>
        <position position="137"/>
    </location>
</feature>
<reference evidence="6" key="1">
    <citation type="submission" date="2018-03" db="EMBL/GenBank/DDBJ databases">
        <authorList>
            <person name="Sun L."/>
            <person name="Liu H."/>
            <person name="Chen W."/>
            <person name="Huang K."/>
            <person name="Liu W."/>
            <person name="Gao X."/>
        </authorList>
    </citation>
    <scope>NUCLEOTIDE SEQUENCE [LARGE SCALE GENOMIC DNA]</scope>
    <source>
        <strain evidence="6">SH9</strain>
    </source>
</reference>
<dbReference type="PIRSF" id="PIRSF015626">
    <property type="entry name" value="FdhD"/>
    <property type="match status" value="1"/>
</dbReference>